<dbReference type="Proteomes" id="UP000784294">
    <property type="component" value="Unassembled WGS sequence"/>
</dbReference>
<feature type="region of interest" description="Disordered" evidence="1">
    <location>
        <begin position="1"/>
        <end position="67"/>
    </location>
</feature>
<protein>
    <submittedName>
        <fullName evidence="2">Uncharacterized protein</fullName>
    </submittedName>
</protein>
<sequence>MVSCSDDVRHMTDESSAKIDRGRRAMRRGPTRTNIQQQLQGNPPPASGGTHESFPLTSSNETKGTPT</sequence>
<keyword evidence="3" id="KW-1185">Reference proteome</keyword>
<gene>
    <name evidence="2" type="ORF">PXEA_LOCUS16027</name>
</gene>
<name>A0A3S5AQI9_9PLAT</name>
<organism evidence="2 3">
    <name type="scientific">Protopolystoma xenopodis</name>
    <dbReference type="NCBI Taxonomy" id="117903"/>
    <lineage>
        <taxon>Eukaryota</taxon>
        <taxon>Metazoa</taxon>
        <taxon>Spiralia</taxon>
        <taxon>Lophotrochozoa</taxon>
        <taxon>Platyhelminthes</taxon>
        <taxon>Monogenea</taxon>
        <taxon>Polyopisthocotylea</taxon>
        <taxon>Polystomatidea</taxon>
        <taxon>Polystomatidae</taxon>
        <taxon>Protopolystoma</taxon>
    </lineage>
</organism>
<evidence type="ECO:0000313" key="2">
    <source>
        <dbReference type="EMBL" id="VEL22587.1"/>
    </source>
</evidence>
<accession>A0A3S5AQI9</accession>
<feature type="compositionally biased region" description="Basic and acidic residues" evidence="1">
    <location>
        <begin position="1"/>
        <end position="23"/>
    </location>
</feature>
<proteinExistence type="predicted"/>
<reference evidence="2" key="1">
    <citation type="submission" date="2018-11" db="EMBL/GenBank/DDBJ databases">
        <authorList>
            <consortium name="Pathogen Informatics"/>
        </authorList>
    </citation>
    <scope>NUCLEOTIDE SEQUENCE</scope>
</reference>
<feature type="compositionally biased region" description="Polar residues" evidence="1">
    <location>
        <begin position="55"/>
        <end position="67"/>
    </location>
</feature>
<dbReference type="EMBL" id="CAAALY010057299">
    <property type="protein sequence ID" value="VEL22587.1"/>
    <property type="molecule type" value="Genomic_DNA"/>
</dbReference>
<comment type="caution">
    <text evidence="2">The sequence shown here is derived from an EMBL/GenBank/DDBJ whole genome shotgun (WGS) entry which is preliminary data.</text>
</comment>
<evidence type="ECO:0000256" key="1">
    <source>
        <dbReference type="SAM" id="MobiDB-lite"/>
    </source>
</evidence>
<dbReference type="AlphaFoldDB" id="A0A3S5AQI9"/>
<evidence type="ECO:0000313" key="3">
    <source>
        <dbReference type="Proteomes" id="UP000784294"/>
    </source>
</evidence>